<name>A0AAN1CUD7_9VIBR</name>
<dbReference type="GO" id="GO:0004803">
    <property type="term" value="F:transposase activity"/>
    <property type="evidence" value="ECO:0007669"/>
    <property type="project" value="InterPro"/>
</dbReference>
<dbReference type="PANTHER" id="PTHR33360">
    <property type="entry name" value="TRANSPOSASE FOR INSERTION SEQUENCE ELEMENT IS200"/>
    <property type="match status" value="1"/>
</dbReference>
<dbReference type="GO" id="GO:0006313">
    <property type="term" value="P:DNA transposition"/>
    <property type="evidence" value="ECO:0007669"/>
    <property type="project" value="InterPro"/>
</dbReference>
<gene>
    <name evidence="2" type="ORF">A6E01_19685</name>
</gene>
<proteinExistence type="predicted"/>
<dbReference type="SMART" id="SM01321">
    <property type="entry name" value="Y1_Tnp"/>
    <property type="match status" value="1"/>
</dbReference>
<dbReference type="GO" id="GO:0032259">
    <property type="term" value="P:methylation"/>
    <property type="evidence" value="ECO:0007669"/>
    <property type="project" value="UniProtKB-KW"/>
</dbReference>
<dbReference type="PANTHER" id="PTHR33360:SF4">
    <property type="entry name" value="TRANSPOSASE IS200-LIKE PROTEIN"/>
    <property type="match status" value="1"/>
</dbReference>
<keyword evidence="2" id="KW-0489">Methyltransferase</keyword>
<dbReference type="GO" id="GO:0008168">
    <property type="term" value="F:methyltransferase activity"/>
    <property type="evidence" value="ECO:0007669"/>
    <property type="project" value="UniProtKB-KW"/>
</dbReference>
<accession>A0AAN1CUD7</accession>
<organism evidence="2 3">
    <name type="scientific">Vibrio breoganii</name>
    <dbReference type="NCBI Taxonomy" id="553239"/>
    <lineage>
        <taxon>Bacteria</taxon>
        <taxon>Pseudomonadati</taxon>
        <taxon>Pseudomonadota</taxon>
        <taxon>Gammaproteobacteria</taxon>
        <taxon>Vibrionales</taxon>
        <taxon>Vibrionaceae</taxon>
        <taxon>Vibrio</taxon>
    </lineage>
</organism>
<feature type="domain" description="Transposase IS200-like" evidence="1">
    <location>
        <begin position="14"/>
        <end position="134"/>
    </location>
</feature>
<reference evidence="2 3" key="1">
    <citation type="submission" date="2016-06" db="EMBL/GenBank/DDBJ databases">
        <title>Adaptive Radiation by Waves of Gene Transfer Leads to Fine-Scale Resource Partitioning in Marine Microbes.</title>
        <authorList>
            <person name="Hehemann J.-H."/>
            <person name="Arevalo P."/>
            <person name="Datta M.S."/>
            <person name="Yu X."/>
            <person name="Corzett C."/>
            <person name="Henschel A."/>
            <person name="Preheim S.P."/>
            <person name="Timberlake S."/>
            <person name="Alm E.J."/>
            <person name="Polz M.F."/>
        </authorList>
    </citation>
    <scope>NUCLEOTIDE SEQUENCE [LARGE SCALE GENOMIC DNA]</scope>
    <source>
        <strain evidence="2 3">FF50</strain>
        <plasmid evidence="2 3">unnamed1</plasmid>
    </source>
</reference>
<dbReference type="KEGG" id="vbr:A6E01_19685"/>
<dbReference type="AlphaFoldDB" id="A0AAN1CUD7"/>
<dbReference type="SUPFAM" id="SSF143422">
    <property type="entry name" value="Transposase IS200-like"/>
    <property type="match status" value="1"/>
</dbReference>
<dbReference type="InterPro" id="IPR002686">
    <property type="entry name" value="Transposase_17"/>
</dbReference>
<evidence type="ECO:0000313" key="2">
    <source>
        <dbReference type="EMBL" id="ANO35437.1"/>
    </source>
</evidence>
<protein>
    <submittedName>
        <fullName evidence="2">Cytosine methyltransferase</fullName>
    </submittedName>
</protein>
<dbReference type="NCBIfam" id="NF033573">
    <property type="entry name" value="transpos_IS200"/>
    <property type="match status" value="1"/>
</dbReference>
<dbReference type="Gene3D" id="3.30.70.1290">
    <property type="entry name" value="Transposase IS200-like"/>
    <property type="match status" value="1"/>
</dbReference>
<keyword evidence="2" id="KW-0614">Plasmid</keyword>
<dbReference type="EMBL" id="CP016179">
    <property type="protein sequence ID" value="ANO35437.1"/>
    <property type="molecule type" value="Genomic_DNA"/>
</dbReference>
<evidence type="ECO:0000313" key="3">
    <source>
        <dbReference type="Proteomes" id="UP000092018"/>
    </source>
</evidence>
<dbReference type="InterPro" id="IPR036515">
    <property type="entry name" value="Transposase_17_sf"/>
</dbReference>
<dbReference type="RefSeq" id="WP_065211199.1">
    <property type="nucleotide sequence ID" value="NZ_CP016179.1"/>
</dbReference>
<geneLocation type="plasmid" evidence="2 3">
    <name>unnamed1</name>
</geneLocation>
<keyword evidence="2" id="KW-0808">Transferase</keyword>
<dbReference type="GO" id="GO:0003677">
    <property type="term" value="F:DNA binding"/>
    <property type="evidence" value="ECO:0007669"/>
    <property type="project" value="InterPro"/>
</dbReference>
<dbReference type="Proteomes" id="UP000092018">
    <property type="component" value="Plasmid unnamed1"/>
</dbReference>
<dbReference type="Pfam" id="PF01797">
    <property type="entry name" value="Y1_Tnp"/>
    <property type="match status" value="1"/>
</dbReference>
<sequence>MSVKEGYDRGRHSCFSLHLHIVFVTKYRRKIFGEVHAHRLNEIFLDLLPQHEAQFIEGNTDQDHYHLLIKTTPKTPSIATLVNSLKAVSSRRMRREFNDIAGAYSKNVLWSRSYFAGTCGGASLDVIKSYVENQGASE</sequence>
<evidence type="ECO:0000259" key="1">
    <source>
        <dbReference type="SMART" id="SM01321"/>
    </source>
</evidence>